<dbReference type="AlphaFoldDB" id="A0A9X5ATD6"/>
<sequence>MLALGIDIGTSGVRTAVIDRGGALVSSARVAMPPPAVIAGRSQQDPAVWWDAVDACLSAQAAALRQAGHAADAVTAIAVDGTSGTILLADADLRPVGPALMYDCAGLALEAAVIDRHAPAGTIARGPGSTVARLMALQAGEGARRARFALHQADWIAARLTGCGGVSDENNALKLGWNLDAAAWPDWLDACGIDRRLLPAVRRPGDNIAPLADDLTRRFGFGRGARVVAGTTDSIAAFLAAGADRVGDGVTSLGTTLVIKLLSERRIDDPARGIYSHRLRGLWLAGGASNSGGGALLAHFDAAELPALSARIDPDRPTGLDYYPLARPGERFPITDPDMAPHVTPRPADDAVFLQGLLEGIAAVEARGYAALAALGGPPLRRVLTAGGGAANPAWTRIRARRLAVPVEAARHVDAAVGAARLAAGLVPG</sequence>
<dbReference type="GO" id="GO:0019150">
    <property type="term" value="F:D-ribulokinase activity"/>
    <property type="evidence" value="ECO:0007669"/>
    <property type="project" value="TreeGrafter"/>
</dbReference>
<dbReference type="PIRSF" id="PIRSF000538">
    <property type="entry name" value="GlpK"/>
    <property type="match status" value="1"/>
</dbReference>
<dbReference type="PANTHER" id="PTHR10196">
    <property type="entry name" value="SUGAR KINASE"/>
    <property type="match status" value="1"/>
</dbReference>
<dbReference type="RefSeq" id="WP_155479913.1">
    <property type="nucleotide sequence ID" value="NZ_WNKV01000009.1"/>
</dbReference>
<dbReference type="Proteomes" id="UP000438991">
    <property type="component" value="Unassembled WGS sequence"/>
</dbReference>
<evidence type="ECO:0000256" key="3">
    <source>
        <dbReference type="ARBA" id="ARBA00022777"/>
    </source>
</evidence>
<protein>
    <submittedName>
        <fullName evidence="6">Carbohydrate kinase</fullName>
    </submittedName>
</protein>
<dbReference type="GO" id="GO:0005997">
    <property type="term" value="P:xylulose metabolic process"/>
    <property type="evidence" value="ECO:0007669"/>
    <property type="project" value="TreeGrafter"/>
</dbReference>
<dbReference type="GO" id="GO:0004856">
    <property type="term" value="F:D-xylulokinase activity"/>
    <property type="evidence" value="ECO:0007669"/>
    <property type="project" value="TreeGrafter"/>
</dbReference>
<organism evidence="6 7">
    <name type="scientific">Rhodoplanes serenus</name>
    <dbReference type="NCBI Taxonomy" id="200615"/>
    <lineage>
        <taxon>Bacteria</taxon>
        <taxon>Pseudomonadati</taxon>
        <taxon>Pseudomonadota</taxon>
        <taxon>Alphaproteobacteria</taxon>
        <taxon>Hyphomicrobiales</taxon>
        <taxon>Nitrobacteraceae</taxon>
        <taxon>Rhodoplanes</taxon>
    </lineage>
</organism>
<gene>
    <name evidence="6" type="ORF">GJ689_13075</name>
</gene>
<dbReference type="Gene3D" id="3.30.420.40">
    <property type="match status" value="2"/>
</dbReference>
<dbReference type="SUPFAM" id="SSF53067">
    <property type="entry name" value="Actin-like ATPase domain"/>
    <property type="match status" value="2"/>
</dbReference>
<dbReference type="EMBL" id="WNKV01000009">
    <property type="protein sequence ID" value="MTW17135.1"/>
    <property type="molecule type" value="Genomic_DNA"/>
</dbReference>
<accession>A0A9X5ATD6</accession>
<name>A0A9X5ATD6_9BRAD</name>
<reference evidence="6 7" key="1">
    <citation type="submission" date="2019-11" db="EMBL/GenBank/DDBJ databases">
        <title>Whole-genome sequence of Rhodoplanes serenus DSM 18633, type strain.</title>
        <authorList>
            <person name="Kyndt J.A."/>
            <person name="Meyer T.E."/>
        </authorList>
    </citation>
    <scope>NUCLEOTIDE SEQUENCE [LARGE SCALE GENOMIC DNA]</scope>
    <source>
        <strain evidence="6 7">DSM 18633</strain>
    </source>
</reference>
<feature type="domain" description="Carbohydrate kinase FGGY C-terminal" evidence="5">
    <location>
        <begin position="250"/>
        <end position="424"/>
    </location>
</feature>
<dbReference type="InterPro" id="IPR043129">
    <property type="entry name" value="ATPase_NBD"/>
</dbReference>
<dbReference type="CDD" id="cd07783">
    <property type="entry name" value="ASKHA_NBD_FGGY_SePSK_AtXK1-like"/>
    <property type="match status" value="1"/>
</dbReference>
<evidence type="ECO:0000259" key="4">
    <source>
        <dbReference type="Pfam" id="PF00370"/>
    </source>
</evidence>
<evidence type="ECO:0000313" key="7">
    <source>
        <dbReference type="Proteomes" id="UP000438991"/>
    </source>
</evidence>
<dbReference type="InterPro" id="IPR000577">
    <property type="entry name" value="Carb_kinase_FGGY"/>
</dbReference>
<keyword evidence="2" id="KW-0808">Transferase</keyword>
<dbReference type="Pfam" id="PF02782">
    <property type="entry name" value="FGGY_C"/>
    <property type="match status" value="1"/>
</dbReference>
<comment type="caution">
    <text evidence="6">The sequence shown here is derived from an EMBL/GenBank/DDBJ whole genome shotgun (WGS) entry which is preliminary data.</text>
</comment>
<dbReference type="GO" id="GO:0005829">
    <property type="term" value="C:cytosol"/>
    <property type="evidence" value="ECO:0007669"/>
    <property type="project" value="TreeGrafter"/>
</dbReference>
<evidence type="ECO:0000259" key="5">
    <source>
        <dbReference type="Pfam" id="PF02782"/>
    </source>
</evidence>
<dbReference type="InterPro" id="IPR018484">
    <property type="entry name" value="FGGY_N"/>
</dbReference>
<proteinExistence type="inferred from homology"/>
<comment type="similarity">
    <text evidence="1">Belongs to the FGGY kinase family.</text>
</comment>
<evidence type="ECO:0000313" key="6">
    <source>
        <dbReference type="EMBL" id="MTW17135.1"/>
    </source>
</evidence>
<keyword evidence="3 6" id="KW-0418">Kinase</keyword>
<dbReference type="Pfam" id="PF00370">
    <property type="entry name" value="FGGY_N"/>
    <property type="match status" value="1"/>
</dbReference>
<dbReference type="InterPro" id="IPR018485">
    <property type="entry name" value="FGGY_C"/>
</dbReference>
<feature type="domain" description="Carbohydrate kinase FGGY N-terminal" evidence="4">
    <location>
        <begin position="3"/>
        <end position="239"/>
    </location>
</feature>
<evidence type="ECO:0000256" key="1">
    <source>
        <dbReference type="ARBA" id="ARBA00009156"/>
    </source>
</evidence>
<dbReference type="PANTHER" id="PTHR10196:SF80">
    <property type="entry name" value="D-RIBULOSE KINASE"/>
    <property type="match status" value="1"/>
</dbReference>
<evidence type="ECO:0000256" key="2">
    <source>
        <dbReference type="ARBA" id="ARBA00022679"/>
    </source>
</evidence>